<dbReference type="GO" id="GO:0016020">
    <property type="term" value="C:membrane"/>
    <property type="evidence" value="ECO:0007669"/>
    <property type="project" value="InterPro"/>
</dbReference>
<dbReference type="PROSITE" id="PS00420">
    <property type="entry name" value="SRCR_1"/>
    <property type="match status" value="1"/>
</dbReference>
<evidence type="ECO:0000256" key="2">
    <source>
        <dbReference type="PROSITE-ProRule" id="PRU00196"/>
    </source>
</evidence>
<dbReference type="InterPro" id="IPR050912">
    <property type="entry name" value="LOX-like_protein"/>
</dbReference>
<organism evidence="4 5">
    <name type="scientific">Dreissena polymorpha</name>
    <name type="common">Zebra mussel</name>
    <name type="synonym">Mytilus polymorpha</name>
    <dbReference type="NCBI Taxonomy" id="45954"/>
    <lineage>
        <taxon>Eukaryota</taxon>
        <taxon>Metazoa</taxon>
        <taxon>Spiralia</taxon>
        <taxon>Lophotrochozoa</taxon>
        <taxon>Mollusca</taxon>
        <taxon>Bivalvia</taxon>
        <taxon>Autobranchia</taxon>
        <taxon>Heteroconchia</taxon>
        <taxon>Euheterodonta</taxon>
        <taxon>Imparidentia</taxon>
        <taxon>Neoheterodontei</taxon>
        <taxon>Myida</taxon>
        <taxon>Dreissenoidea</taxon>
        <taxon>Dreissenidae</taxon>
        <taxon>Dreissena</taxon>
    </lineage>
</organism>
<dbReference type="PANTHER" id="PTHR45817:SF9">
    <property type="entry name" value="SRCR DOMAIN-CONTAINING PROTEIN"/>
    <property type="match status" value="1"/>
</dbReference>
<dbReference type="GO" id="GO:0005615">
    <property type="term" value="C:extracellular space"/>
    <property type="evidence" value="ECO:0007669"/>
    <property type="project" value="TreeGrafter"/>
</dbReference>
<name>A0A9D4MBQ4_DREPO</name>
<keyword evidence="1" id="KW-1015">Disulfide bond</keyword>
<dbReference type="PRINTS" id="PR00258">
    <property type="entry name" value="SPERACTRCPTR"/>
</dbReference>
<gene>
    <name evidence="4" type="ORF">DPMN_035976</name>
</gene>
<reference evidence="4" key="2">
    <citation type="submission" date="2020-11" db="EMBL/GenBank/DDBJ databases">
        <authorList>
            <person name="McCartney M.A."/>
            <person name="Auch B."/>
            <person name="Kono T."/>
            <person name="Mallez S."/>
            <person name="Becker A."/>
            <person name="Gohl D.M."/>
            <person name="Silverstein K.A.T."/>
            <person name="Koren S."/>
            <person name="Bechman K.B."/>
            <person name="Herman A."/>
            <person name="Abrahante J.E."/>
            <person name="Garbe J."/>
        </authorList>
    </citation>
    <scope>NUCLEOTIDE SEQUENCE</scope>
    <source>
        <strain evidence="4">Duluth1</strain>
        <tissue evidence="4">Whole animal</tissue>
    </source>
</reference>
<accession>A0A9D4MBQ4</accession>
<comment type="caution">
    <text evidence="4">The sequence shown here is derived from an EMBL/GenBank/DDBJ whole genome shotgun (WGS) entry which is preliminary data.</text>
</comment>
<dbReference type="GO" id="GO:0004720">
    <property type="term" value="F:protein-lysine 6-oxidase activity"/>
    <property type="evidence" value="ECO:0007669"/>
    <property type="project" value="TreeGrafter"/>
</dbReference>
<dbReference type="Gene3D" id="3.10.250.10">
    <property type="entry name" value="SRCR-like domain"/>
    <property type="match status" value="1"/>
</dbReference>
<protein>
    <recommendedName>
        <fullName evidence="3">SRCR domain-containing protein</fullName>
    </recommendedName>
</protein>
<dbReference type="PROSITE" id="PS50287">
    <property type="entry name" value="SRCR_2"/>
    <property type="match status" value="1"/>
</dbReference>
<dbReference type="SUPFAM" id="SSF56487">
    <property type="entry name" value="SRCR-like"/>
    <property type="match status" value="1"/>
</dbReference>
<evidence type="ECO:0000256" key="1">
    <source>
        <dbReference type="ARBA" id="ARBA00023157"/>
    </source>
</evidence>
<evidence type="ECO:0000313" key="4">
    <source>
        <dbReference type="EMBL" id="KAH3872754.1"/>
    </source>
</evidence>
<dbReference type="Pfam" id="PF00530">
    <property type="entry name" value="SRCR"/>
    <property type="match status" value="1"/>
</dbReference>
<dbReference type="PANTHER" id="PTHR45817">
    <property type="entry name" value="LYSYL OXIDASE-LIKE-RELATED"/>
    <property type="match status" value="1"/>
</dbReference>
<sequence length="71" mass="8056">MSLGDKHIPYNSIKFLFADNRVRLISNVNNYQGRVEFQYFGVWGTVCNKHFDQGDARVVCRLAGIDSAGFV</sequence>
<reference evidence="4" key="1">
    <citation type="journal article" date="2019" name="bioRxiv">
        <title>The Genome of the Zebra Mussel, Dreissena polymorpha: A Resource for Invasive Species Research.</title>
        <authorList>
            <person name="McCartney M.A."/>
            <person name="Auch B."/>
            <person name="Kono T."/>
            <person name="Mallez S."/>
            <person name="Zhang Y."/>
            <person name="Obille A."/>
            <person name="Becker A."/>
            <person name="Abrahante J.E."/>
            <person name="Garbe J."/>
            <person name="Badalamenti J.P."/>
            <person name="Herman A."/>
            <person name="Mangelson H."/>
            <person name="Liachko I."/>
            <person name="Sullivan S."/>
            <person name="Sone E.D."/>
            <person name="Koren S."/>
            <person name="Silverstein K.A.T."/>
            <person name="Beckman K.B."/>
            <person name="Gohl D.M."/>
        </authorList>
    </citation>
    <scope>NUCLEOTIDE SEQUENCE</scope>
    <source>
        <strain evidence="4">Duluth1</strain>
        <tissue evidence="4">Whole animal</tissue>
    </source>
</reference>
<proteinExistence type="predicted"/>
<evidence type="ECO:0000313" key="5">
    <source>
        <dbReference type="Proteomes" id="UP000828390"/>
    </source>
</evidence>
<dbReference type="Proteomes" id="UP000828390">
    <property type="component" value="Unassembled WGS sequence"/>
</dbReference>
<evidence type="ECO:0000259" key="3">
    <source>
        <dbReference type="PROSITE" id="PS50287"/>
    </source>
</evidence>
<comment type="caution">
    <text evidence="2">Lacks conserved residue(s) required for the propagation of feature annotation.</text>
</comment>
<dbReference type="EMBL" id="JAIWYP010000002">
    <property type="protein sequence ID" value="KAH3872754.1"/>
    <property type="molecule type" value="Genomic_DNA"/>
</dbReference>
<feature type="domain" description="SRCR" evidence="3">
    <location>
        <begin position="22"/>
        <end position="71"/>
    </location>
</feature>
<dbReference type="InterPro" id="IPR036772">
    <property type="entry name" value="SRCR-like_dom_sf"/>
</dbReference>
<dbReference type="AlphaFoldDB" id="A0A9D4MBQ4"/>
<keyword evidence="5" id="KW-1185">Reference proteome</keyword>
<dbReference type="InterPro" id="IPR001190">
    <property type="entry name" value="SRCR"/>
</dbReference>